<keyword evidence="1" id="KW-1133">Transmembrane helix</keyword>
<keyword evidence="1" id="KW-0472">Membrane</keyword>
<dbReference type="EMBL" id="MT142452">
    <property type="protein sequence ID" value="QJA81246.1"/>
    <property type="molecule type" value="Genomic_DNA"/>
</dbReference>
<proteinExistence type="predicted"/>
<evidence type="ECO:0000313" key="4">
    <source>
        <dbReference type="EMBL" id="QJI00275.1"/>
    </source>
</evidence>
<dbReference type="EMBL" id="MT144840">
    <property type="protein sequence ID" value="QJI00275.1"/>
    <property type="molecule type" value="Genomic_DNA"/>
</dbReference>
<organism evidence="2">
    <name type="scientific">viral metagenome</name>
    <dbReference type="NCBI Taxonomy" id="1070528"/>
    <lineage>
        <taxon>unclassified sequences</taxon>
        <taxon>metagenomes</taxon>
        <taxon>organismal metagenomes</taxon>
    </lineage>
</organism>
<evidence type="ECO:0000256" key="1">
    <source>
        <dbReference type="SAM" id="Phobius"/>
    </source>
</evidence>
<protein>
    <submittedName>
        <fullName evidence="2">Uncharacterized protein</fullName>
    </submittedName>
</protein>
<name>A0A6M3IU18_9ZZZZ</name>
<evidence type="ECO:0000313" key="3">
    <source>
        <dbReference type="EMBL" id="QJA81246.1"/>
    </source>
</evidence>
<gene>
    <name evidence="3" type="ORF">MM415A00564_0019</name>
    <name evidence="2" type="ORF">MM415B01029_0007</name>
    <name evidence="4" type="ORF">TM448B01897_0007</name>
</gene>
<sequence length="72" mass="7918">MSKSGVVMSIPIAVLGIAVTVLIWLSTRALGGEHRITACEEGLKHQENVLREIKADLKELKAGQIELLRRVK</sequence>
<keyword evidence="1" id="KW-0812">Transmembrane</keyword>
<accession>A0A6M3IU18</accession>
<dbReference type="EMBL" id="MT141424">
    <property type="protein sequence ID" value="QJA60894.1"/>
    <property type="molecule type" value="Genomic_DNA"/>
</dbReference>
<feature type="transmembrane region" description="Helical" evidence="1">
    <location>
        <begin position="6"/>
        <end position="25"/>
    </location>
</feature>
<dbReference type="AlphaFoldDB" id="A0A6M3IU18"/>
<reference evidence="2" key="1">
    <citation type="submission" date="2020-03" db="EMBL/GenBank/DDBJ databases">
        <title>The deep terrestrial virosphere.</title>
        <authorList>
            <person name="Holmfeldt K."/>
            <person name="Nilsson E."/>
            <person name="Simone D."/>
            <person name="Lopez-Fernandez M."/>
            <person name="Wu X."/>
            <person name="de Brujin I."/>
            <person name="Lundin D."/>
            <person name="Andersson A."/>
            <person name="Bertilsson S."/>
            <person name="Dopson M."/>
        </authorList>
    </citation>
    <scope>NUCLEOTIDE SEQUENCE</scope>
    <source>
        <strain evidence="3">MM415A00564</strain>
        <strain evidence="2">MM415B01029</strain>
        <strain evidence="4">TM448B01897</strain>
    </source>
</reference>
<evidence type="ECO:0000313" key="2">
    <source>
        <dbReference type="EMBL" id="QJA60894.1"/>
    </source>
</evidence>